<evidence type="ECO:0000313" key="1">
    <source>
        <dbReference type="EMBL" id="KAK3062774.1"/>
    </source>
</evidence>
<keyword evidence="2" id="KW-1185">Reference proteome</keyword>
<accession>A0ACC3D741</accession>
<sequence length="413" mass="47541">MEFQLLLPMVILIIVITYILLLCGTALTIVAYKWFRGDRSEGSLTPGVEANIDMTNTETPIAYYAINDRASMIVKRSPHTSSKLSIDSDVTLVNTLNYSADFKPYSSAAFKTDAPYAMTMGLKKLDQESWLTVDGDYRRFYDARWTLLDEKQDEVVQYVKTLPAVSVASEEVLTLVTDFLTARYPGHFKFTGGWSGKSSVHNNLIRDTVPIKKPYTEHPPVLAARLASEDFNILWRDPQSGKHLLATLFPAGWTLKERIGWEVQKIHDLVHKWDPRLAKPVESYFTRLDETTYMERYTYFVQVEPSSKDLVNTLFIQRPADFFPGTLSRLSPKNILIRRERQTFRRLPKSETVLFTVKTSLQRLTQLPMEELEGFVSEARLWPDETAAYKGRELWGPCVFAYYEECKSWAHNE</sequence>
<name>A0ACC3D741_9PEZI</name>
<evidence type="ECO:0000313" key="2">
    <source>
        <dbReference type="Proteomes" id="UP001186974"/>
    </source>
</evidence>
<protein>
    <submittedName>
        <fullName evidence="1">Uncharacterized protein</fullName>
    </submittedName>
</protein>
<dbReference type="EMBL" id="JAWDJW010007132">
    <property type="protein sequence ID" value="KAK3062774.1"/>
    <property type="molecule type" value="Genomic_DNA"/>
</dbReference>
<organism evidence="1 2">
    <name type="scientific">Coniosporium uncinatum</name>
    <dbReference type="NCBI Taxonomy" id="93489"/>
    <lineage>
        <taxon>Eukaryota</taxon>
        <taxon>Fungi</taxon>
        <taxon>Dikarya</taxon>
        <taxon>Ascomycota</taxon>
        <taxon>Pezizomycotina</taxon>
        <taxon>Dothideomycetes</taxon>
        <taxon>Dothideomycetes incertae sedis</taxon>
        <taxon>Coniosporium</taxon>
    </lineage>
</organism>
<reference evidence="1" key="1">
    <citation type="submission" date="2024-09" db="EMBL/GenBank/DDBJ databases">
        <title>Black Yeasts Isolated from many extreme environments.</title>
        <authorList>
            <person name="Coleine C."/>
            <person name="Stajich J.E."/>
            <person name="Selbmann L."/>
        </authorList>
    </citation>
    <scope>NUCLEOTIDE SEQUENCE</scope>
    <source>
        <strain evidence="1">CCFEE 5737</strain>
    </source>
</reference>
<comment type="caution">
    <text evidence="1">The sequence shown here is derived from an EMBL/GenBank/DDBJ whole genome shotgun (WGS) entry which is preliminary data.</text>
</comment>
<gene>
    <name evidence="1" type="ORF">LTS18_003372</name>
</gene>
<dbReference type="Proteomes" id="UP001186974">
    <property type="component" value="Unassembled WGS sequence"/>
</dbReference>
<proteinExistence type="predicted"/>